<evidence type="ECO:0000313" key="1">
    <source>
        <dbReference type="EMBL" id="SNY23940.1"/>
    </source>
</evidence>
<name>A0A285GJZ3_9ACTN</name>
<proteinExistence type="predicted"/>
<organism evidence="1 2">
    <name type="scientific">Paractinoplanes atraurantiacus</name>
    <dbReference type="NCBI Taxonomy" id="1036182"/>
    <lineage>
        <taxon>Bacteria</taxon>
        <taxon>Bacillati</taxon>
        <taxon>Actinomycetota</taxon>
        <taxon>Actinomycetes</taxon>
        <taxon>Micromonosporales</taxon>
        <taxon>Micromonosporaceae</taxon>
        <taxon>Paractinoplanes</taxon>
    </lineage>
</organism>
<dbReference type="Proteomes" id="UP000219612">
    <property type="component" value="Unassembled WGS sequence"/>
</dbReference>
<sequence>MAETLFGGICPPLDHDHDIVWRWFHDERIRAAFPAAAGLALLRVIGQESFT</sequence>
<dbReference type="EMBL" id="OBDY01000002">
    <property type="protein sequence ID" value="SNY23940.1"/>
    <property type="molecule type" value="Genomic_DNA"/>
</dbReference>
<gene>
    <name evidence="1" type="ORF">SAMN05421748_102116</name>
</gene>
<protein>
    <submittedName>
        <fullName evidence="1">Uncharacterized protein</fullName>
    </submittedName>
</protein>
<keyword evidence="2" id="KW-1185">Reference proteome</keyword>
<dbReference type="RefSeq" id="WP_179855053.1">
    <property type="nucleotide sequence ID" value="NZ_OBDY01000002.1"/>
</dbReference>
<dbReference type="AlphaFoldDB" id="A0A285GJZ3"/>
<reference evidence="1 2" key="1">
    <citation type="submission" date="2017-09" db="EMBL/GenBank/DDBJ databases">
        <authorList>
            <person name="Ehlers B."/>
            <person name="Leendertz F.H."/>
        </authorList>
    </citation>
    <scope>NUCLEOTIDE SEQUENCE [LARGE SCALE GENOMIC DNA]</scope>
    <source>
        <strain evidence="1 2">CGMCC 4.6857</strain>
    </source>
</reference>
<accession>A0A285GJZ3</accession>
<evidence type="ECO:0000313" key="2">
    <source>
        <dbReference type="Proteomes" id="UP000219612"/>
    </source>
</evidence>